<evidence type="ECO:0000313" key="3">
    <source>
        <dbReference type="Proteomes" id="UP001195483"/>
    </source>
</evidence>
<reference evidence="2" key="2">
    <citation type="journal article" date="2021" name="Genome Biol. Evol.">
        <title>Developing a high-quality reference genome for a parasitic bivalve with doubly uniparental inheritance (Bivalvia: Unionida).</title>
        <authorList>
            <person name="Smith C.H."/>
        </authorList>
    </citation>
    <scope>NUCLEOTIDE SEQUENCE</scope>
    <source>
        <strain evidence="2">CHS0354</strain>
        <tissue evidence="2">Mantle</tissue>
    </source>
</reference>
<reference evidence="2" key="1">
    <citation type="journal article" date="2021" name="Genome Biol. Evol.">
        <title>A High-Quality Reference Genome for a Parasitic Bivalve with Doubly Uniparental Inheritance (Bivalvia: Unionida).</title>
        <authorList>
            <person name="Smith C.H."/>
        </authorList>
    </citation>
    <scope>NUCLEOTIDE SEQUENCE</scope>
    <source>
        <strain evidence="2">CHS0354</strain>
    </source>
</reference>
<gene>
    <name evidence="2" type="ORF">CHS0354_032092</name>
</gene>
<dbReference type="AlphaFoldDB" id="A0AAE0TLK5"/>
<evidence type="ECO:0000313" key="2">
    <source>
        <dbReference type="EMBL" id="KAK3612476.1"/>
    </source>
</evidence>
<organism evidence="2 3">
    <name type="scientific">Potamilus streckersoni</name>
    <dbReference type="NCBI Taxonomy" id="2493646"/>
    <lineage>
        <taxon>Eukaryota</taxon>
        <taxon>Metazoa</taxon>
        <taxon>Spiralia</taxon>
        <taxon>Lophotrochozoa</taxon>
        <taxon>Mollusca</taxon>
        <taxon>Bivalvia</taxon>
        <taxon>Autobranchia</taxon>
        <taxon>Heteroconchia</taxon>
        <taxon>Palaeoheterodonta</taxon>
        <taxon>Unionida</taxon>
        <taxon>Unionoidea</taxon>
        <taxon>Unionidae</taxon>
        <taxon>Ambleminae</taxon>
        <taxon>Lampsilini</taxon>
        <taxon>Potamilus</taxon>
    </lineage>
</organism>
<proteinExistence type="predicted"/>
<feature type="region of interest" description="Disordered" evidence="1">
    <location>
        <begin position="44"/>
        <end position="96"/>
    </location>
</feature>
<accession>A0AAE0TLK5</accession>
<sequence length="96" mass="11039">MVGDQKTLVNLERAQIQGKLDCGCQVYGSASAALFMQVRISMAKNRNNEDQVKSIRKEKRNKTERGRYTAEKSRNKEDQKRSRRQETISAETDEDS</sequence>
<name>A0AAE0TLK5_9BIVA</name>
<dbReference type="EMBL" id="JAEAOA010001901">
    <property type="protein sequence ID" value="KAK3612476.1"/>
    <property type="molecule type" value="Genomic_DNA"/>
</dbReference>
<feature type="compositionally biased region" description="Basic and acidic residues" evidence="1">
    <location>
        <begin position="46"/>
        <end position="86"/>
    </location>
</feature>
<protein>
    <submittedName>
        <fullName evidence="2">Uncharacterized protein</fullName>
    </submittedName>
</protein>
<reference evidence="2" key="3">
    <citation type="submission" date="2023-05" db="EMBL/GenBank/DDBJ databases">
        <authorList>
            <person name="Smith C.H."/>
        </authorList>
    </citation>
    <scope>NUCLEOTIDE SEQUENCE</scope>
    <source>
        <strain evidence="2">CHS0354</strain>
        <tissue evidence="2">Mantle</tissue>
    </source>
</reference>
<comment type="caution">
    <text evidence="2">The sequence shown here is derived from an EMBL/GenBank/DDBJ whole genome shotgun (WGS) entry which is preliminary data.</text>
</comment>
<keyword evidence="3" id="KW-1185">Reference proteome</keyword>
<evidence type="ECO:0000256" key="1">
    <source>
        <dbReference type="SAM" id="MobiDB-lite"/>
    </source>
</evidence>
<dbReference type="Proteomes" id="UP001195483">
    <property type="component" value="Unassembled WGS sequence"/>
</dbReference>